<gene>
    <name evidence="3" type="ORF">C447_14134</name>
</gene>
<evidence type="ECO:0000313" key="3">
    <source>
        <dbReference type="EMBL" id="EMA36752.1"/>
    </source>
</evidence>
<evidence type="ECO:0000313" key="4">
    <source>
        <dbReference type="Proteomes" id="UP000011566"/>
    </source>
</evidence>
<feature type="transmembrane region" description="Helical" evidence="2">
    <location>
        <begin position="12"/>
        <end position="32"/>
    </location>
</feature>
<dbReference type="PATRIC" id="fig|1132509.6.peg.3301"/>
<dbReference type="Proteomes" id="UP000011566">
    <property type="component" value="Unassembled WGS sequence"/>
</dbReference>
<keyword evidence="2" id="KW-1133">Transmembrane helix</keyword>
<evidence type="ECO:0000256" key="2">
    <source>
        <dbReference type="SAM" id="Phobius"/>
    </source>
</evidence>
<dbReference type="RefSeq" id="WP_007695028.1">
    <property type="nucleotide sequence ID" value="NZ_AJRK01000119.1"/>
</dbReference>
<sequence>MHRETDAECDGLGRLARVAFVAVMVTAALALAPATTAAQSNASNATFIVQQGSQCTQVTPLGDGTRTVEEFYDYRVLNETANYSSLGTVDIQEDQTSQVFVYDGSDGLSLVFLNDEIGQPGGFVANAEVSGLPADGDWVVEDDNYTDRDDVFEYTDTGAHIEWNSNGERTDGAAFAGLDSPNYSTVEVDIAFNDETDRYPFEEWSGQPSDNEIETWQVRSGDGSTSQLDMSQPIQLSPGTCSGGVSTFTSTPTPSTDTTGTTGTDVATSAPTAAATSTVTTTSTATATQTATPTATAAQTDAATQTAAATGTNPATDTVGTNGSAGEGDSGSGAFGPGFGVVVAALALVLVGVTLARRRG</sequence>
<dbReference type="AlphaFoldDB" id="M0LT64"/>
<comment type="caution">
    <text evidence="3">The sequence shown here is derived from an EMBL/GenBank/DDBJ whole genome shotgun (WGS) entry which is preliminary data.</text>
</comment>
<keyword evidence="4" id="KW-1185">Reference proteome</keyword>
<feature type="region of interest" description="Disordered" evidence="1">
    <location>
        <begin position="237"/>
        <end position="329"/>
    </location>
</feature>
<feature type="compositionally biased region" description="Low complexity" evidence="1">
    <location>
        <begin position="243"/>
        <end position="318"/>
    </location>
</feature>
<accession>M0LT64</accession>
<proteinExistence type="predicted"/>
<dbReference type="eggNOG" id="arCOG03256">
    <property type="taxonomic scope" value="Archaea"/>
</dbReference>
<keyword evidence="2" id="KW-0472">Membrane</keyword>
<protein>
    <recommendedName>
        <fullName evidence="5">Cell surface glycoprotein related protein</fullName>
    </recommendedName>
</protein>
<evidence type="ECO:0000256" key="1">
    <source>
        <dbReference type="SAM" id="MobiDB-lite"/>
    </source>
</evidence>
<evidence type="ECO:0008006" key="5">
    <source>
        <dbReference type="Google" id="ProtNLM"/>
    </source>
</evidence>
<organism evidence="3 4">
    <name type="scientific">Halococcus hamelinensis 100A6</name>
    <dbReference type="NCBI Taxonomy" id="1132509"/>
    <lineage>
        <taxon>Archaea</taxon>
        <taxon>Methanobacteriati</taxon>
        <taxon>Methanobacteriota</taxon>
        <taxon>Stenosarchaea group</taxon>
        <taxon>Halobacteria</taxon>
        <taxon>Halobacteriales</taxon>
        <taxon>Halococcaceae</taxon>
        <taxon>Halococcus</taxon>
    </lineage>
</organism>
<dbReference type="EMBL" id="AOMB01000040">
    <property type="protein sequence ID" value="EMA36752.1"/>
    <property type="molecule type" value="Genomic_DNA"/>
</dbReference>
<feature type="transmembrane region" description="Helical" evidence="2">
    <location>
        <begin position="334"/>
        <end position="356"/>
    </location>
</feature>
<name>M0LT64_9EURY</name>
<keyword evidence="2" id="KW-0812">Transmembrane</keyword>
<dbReference type="OrthoDB" id="103676at2157"/>
<reference evidence="3 4" key="1">
    <citation type="journal article" date="2014" name="PLoS Genet.">
        <title>Phylogenetically driven sequencing of extremely halophilic archaea reveals strategies for static and dynamic osmo-response.</title>
        <authorList>
            <person name="Becker E.A."/>
            <person name="Seitzer P.M."/>
            <person name="Tritt A."/>
            <person name="Larsen D."/>
            <person name="Krusor M."/>
            <person name="Yao A.I."/>
            <person name="Wu D."/>
            <person name="Madern D."/>
            <person name="Eisen J.A."/>
            <person name="Darling A.E."/>
            <person name="Facciotti M.T."/>
        </authorList>
    </citation>
    <scope>NUCLEOTIDE SEQUENCE [LARGE SCALE GENOMIC DNA]</scope>
    <source>
        <strain evidence="3 4">100A6</strain>
    </source>
</reference>